<proteinExistence type="predicted"/>
<name>A0A512T485_9MICO</name>
<protein>
    <submittedName>
        <fullName evidence="1">Alkaline phosphatase family protein</fullName>
    </submittedName>
</protein>
<reference evidence="1 2" key="1">
    <citation type="submission" date="2019-07" db="EMBL/GenBank/DDBJ databases">
        <title>Whole genome shotgun sequence of Knoellia locipacati NBRC 109775.</title>
        <authorList>
            <person name="Hosoyama A."/>
            <person name="Uohara A."/>
            <person name="Ohji S."/>
            <person name="Ichikawa N."/>
        </authorList>
    </citation>
    <scope>NUCLEOTIDE SEQUENCE [LARGE SCALE GENOMIC DNA]</scope>
    <source>
        <strain evidence="1 2">NBRC 109775</strain>
    </source>
</reference>
<dbReference type="Pfam" id="PF01663">
    <property type="entry name" value="Phosphodiest"/>
    <property type="match status" value="1"/>
</dbReference>
<dbReference type="Proteomes" id="UP000321793">
    <property type="component" value="Unassembled WGS sequence"/>
</dbReference>
<evidence type="ECO:0000313" key="1">
    <source>
        <dbReference type="EMBL" id="GEQ15035.1"/>
    </source>
</evidence>
<dbReference type="Gene3D" id="3.40.720.10">
    <property type="entry name" value="Alkaline Phosphatase, subunit A"/>
    <property type="match status" value="1"/>
</dbReference>
<sequence length="394" mass="41731">MTAGMPAGGPGGAPAPAPAYGEGGLGDVLPSVVSALGVGEPAGDEGLPARWVLPPARSAVVVLVDGLGYDLLRRRGGHAPWLRGQFGAGRRIASGFPSTTPVSMGSFGTGLSPGSHGLVGFEVLVPGEDRLLNELSWEDGPVPERWQPRRTWFERAAGAGLDVVRIGPGFFDGSGLTRAALRGGRFVAAQSLDARVDATLAHARTKQRTLTYLYWGELDKVGHVHGCQSWQWGDELETIDRALARLAQGLPDDCSLTITADHGMVDVPMANRLDLAHDTELAAGVRHSGGEPRAPQLYCEPGATDDVLATWQARIGSFAWVLSREQAVAEGLFGAVHDEHLARIGDVVVAMRDDHAVVDSRHHRPELLALIGLHGSLTDDEVPVPMFHVAARST</sequence>
<dbReference type="GO" id="GO:0016787">
    <property type="term" value="F:hydrolase activity"/>
    <property type="evidence" value="ECO:0007669"/>
    <property type="project" value="UniProtKB-ARBA"/>
</dbReference>
<gene>
    <name evidence="1" type="ORF">KLO01_30820</name>
</gene>
<evidence type="ECO:0000313" key="2">
    <source>
        <dbReference type="Proteomes" id="UP000321793"/>
    </source>
</evidence>
<keyword evidence="2" id="KW-1185">Reference proteome</keyword>
<dbReference type="PANTHER" id="PTHR10151:SF120">
    <property type="entry name" value="BIS(5'-ADENOSYL)-TRIPHOSPHATASE"/>
    <property type="match status" value="1"/>
</dbReference>
<organism evidence="1 2">
    <name type="scientific">Knoellia locipacati</name>
    <dbReference type="NCBI Taxonomy" id="882824"/>
    <lineage>
        <taxon>Bacteria</taxon>
        <taxon>Bacillati</taxon>
        <taxon>Actinomycetota</taxon>
        <taxon>Actinomycetes</taxon>
        <taxon>Micrococcales</taxon>
        <taxon>Intrasporangiaceae</taxon>
        <taxon>Knoellia</taxon>
    </lineage>
</organism>
<comment type="caution">
    <text evidence="1">The sequence shown here is derived from an EMBL/GenBank/DDBJ whole genome shotgun (WGS) entry which is preliminary data.</text>
</comment>
<dbReference type="AlphaFoldDB" id="A0A512T485"/>
<dbReference type="InterPro" id="IPR017850">
    <property type="entry name" value="Alkaline_phosphatase_core_sf"/>
</dbReference>
<dbReference type="InterPro" id="IPR002591">
    <property type="entry name" value="Phosphodiest/P_Trfase"/>
</dbReference>
<dbReference type="SUPFAM" id="SSF53649">
    <property type="entry name" value="Alkaline phosphatase-like"/>
    <property type="match status" value="1"/>
</dbReference>
<dbReference type="EMBL" id="BKBA01000012">
    <property type="protein sequence ID" value="GEQ15035.1"/>
    <property type="molecule type" value="Genomic_DNA"/>
</dbReference>
<accession>A0A512T485</accession>
<dbReference type="PANTHER" id="PTHR10151">
    <property type="entry name" value="ECTONUCLEOTIDE PYROPHOSPHATASE/PHOSPHODIESTERASE"/>
    <property type="match status" value="1"/>
</dbReference>